<organism evidence="3 4">
    <name type="scientific">Bittarella massiliensis</name>
    <name type="common">ex Durand et al. 2017</name>
    <dbReference type="NCBI Taxonomy" id="1720313"/>
    <lineage>
        <taxon>Bacteria</taxon>
        <taxon>Bacillati</taxon>
        <taxon>Bacillota</taxon>
        <taxon>Clostridia</taxon>
        <taxon>Eubacteriales</taxon>
        <taxon>Oscillospiraceae</taxon>
        <taxon>Bittarella (ex Durand et al. 2017)</taxon>
    </lineage>
</organism>
<dbReference type="Gene3D" id="3.40.630.30">
    <property type="match status" value="1"/>
</dbReference>
<dbReference type="SUPFAM" id="SSF55729">
    <property type="entry name" value="Acyl-CoA N-acyltransferases (Nat)"/>
    <property type="match status" value="1"/>
</dbReference>
<proteinExistence type="predicted"/>
<dbReference type="EMBL" id="JANGAB010000006">
    <property type="protein sequence ID" value="MCQ4950146.1"/>
    <property type="molecule type" value="Genomic_DNA"/>
</dbReference>
<reference evidence="3" key="1">
    <citation type="submission" date="2022-06" db="EMBL/GenBank/DDBJ databases">
        <title>Isolation of gut microbiota from human fecal samples.</title>
        <authorList>
            <person name="Pamer E.G."/>
            <person name="Barat B."/>
            <person name="Waligurski E."/>
            <person name="Medina S."/>
            <person name="Paddock L."/>
            <person name="Mostad J."/>
        </authorList>
    </citation>
    <scope>NUCLEOTIDE SEQUENCE</scope>
    <source>
        <strain evidence="3">DFI.7.96</strain>
    </source>
</reference>
<evidence type="ECO:0000259" key="2">
    <source>
        <dbReference type="PROSITE" id="PS51186"/>
    </source>
</evidence>
<dbReference type="InterPro" id="IPR016181">
    <property type="entry name" value="Acyl_CoA_acyltransferase"/>
</dbReference>
<dbReference type="Proteomes" id="UP001205063">
    <property type="component" value="Unassembled WGS sequence"/>
</dbReference>
<comment type="caution">
    <text evidence="3">The sequence shown here is derived from an EMBL/GenBank/DDBJ whole genome shotgun (WGS) entry which is preliminary data.</text>
</comment>
<dbReference type="RefSeq" id="WP_256136483.1">
    <property type="nucleotide sequence ID" value="NZ_JANGAB010000006.1"/>
</dbReference>
<evidence type="ECO:0000313" key="3">
    <source>
        <dbReference type="EMBL" id="MCQ4950146.1"/>
    </source>
</evidence>
<protein>
    <submittedName>
        <fullName evidence="3">N-acetyltransferase</fullName>
    </submittedName>
</protein>
<dbReference type="PROSITE" id="PS51186">
    <property type="entry name" value="GNAT"/>
    <property type="match status" value="1"/>
</dbReference>
<dbReference type="Pfam" id="PF13508">
    <property type="entry name" value="Acetyltransf_7"/>
    <property type="match status" value="1"/>
</dbReference>
<name>A0AAW5KFK7_9FIRM</name>
<evidence type="ECO:0000313" key="4">
    <source>
        <dbReference type="Proteomes" id="UP001205063"/>
    </source>
</evidence>
<dbReference type="AlphaFoldDB" id="A0AAW5KFK7"/>
<dbReference type="GO" id="GO:0016747">
    <property type="term" value="F:acyltransferase activity, transferring groups other than amino-acyl groups"/>
    <property type="evidence" value="ECO:0007669"/>
    <property type="project" value="InterPro"/>
</dbReference>
<dbReference type="CDD" id="cd04301">
    <property type="entry name" value="NAT_SF"/>
    <property type="match status" value="1"/>
</dbReference>
<sequence length="217" mass="23801">MDIVLRPTRRGEYRATEELLREAFWNLLAPGCMEHYLLHRLRGDPAYLPGLDWVALAAGRPVGVIAYSQALVTGADGVRRPVATFGPIGVLPDWQGQRVGSALIEATLPLAAERGYGGVVITGDPDYYRRFGFRTGKAFGIRLRDGRYHAALLARELRPGGLSGVAGRYCEAEAFSLSPGDAGLLAFERDFPPKERVEGTPSQRRFARSAARYLPDD</sequence>
<feature type="region of interest" description="Disordered" evidence="1">
    <location>
        <begin position="193"/>
        <end position="217"/>
    </location>
</feature>
<gene>
    <name evidence="3" type="ORF">NE646_10780</name>
</gene>
<accession>A0AAW5KFK7</accession>
<evidence type="ECO:0000256" key="1">
    <source>
        <dbReference type="SAM" id="MobiDB-lite"/>
    </source>
</evidence>
<dbReference type="InterPro" id="IPR000182">
    <property type="entry name" value="GNAT_dom"/>
</dbReference>
<feature type="domain" description="N-acetyltransferase" evidence="2">
    <location>
        <begin position="3"/>
        <end position="158"/>
    </location>
</feature>